<keyword evidence="3" id="KW-0809">Transit peptide</keyword>
<feature type="domain" description="Complex 1 LYR protein" evidence="7">
    <location>
        <begin position="26"/>
        <end position="81"/>
    </location>
</feature>
<feature type="non-terminal residue" evidence="8">
    <location>
        <position position="1"/>
    </location>
</feature>
<keyword evidence="4" id="KW-0496">Mitochondrion</keyword>
<evidence type="ECO:0000313" key="8">
    <source>
        <dbReference type="EMBL" id="PWN19784.1"/>
    </source>
</evidence>
<organism evidence="8 9">
    <name type="scientific">Pseudomicrostroma glucosiphilum</name>
    <dbReference type="NCBI Taxonomy" id="1684307"/>
    <lineage>
        <taxon>Eukaryota</taxon>
        <taxon>Fungi</taxon>
        <taxon>Dikarya</taxon>
        <taxon>Basidiomycota</taxon>
        <taxon>Ustilaginomycotina</taxon>
        <taxon>Exobasidiomycetes</taxon>
        <taxon>Microstromatales</taxon>
        <taxon>Microstromatales incertae sedis</taxon>
        <taxon>Pseudomicrostroma</taxon>
    </lineage>
</organism>
<dbReference type="RefSeq" id="XP_025346944.1">
    <property type="nucleotide sequence ID" value="XM_025489883.1"/>
</dbReference>
<gene>
    <name evidence="8" type="ORF">BCV69DRAFT_234526</name>
</gene>
<evidence type="ECO:0000259" key="7">
    <source>
        <dbReference type="Pfam" id="PF05347"/>
    </source>
</evidence>
<evidence type="ECO:0000256" key="4">
    <source>
        <dbReference type="ARBA" id="ARBA00023128"/>
    </source>
</evidence>
<dbReference type="GO" id="GO:0005739">
    <property type="term" value="C:mitochondrion"/>
    <property type="evidence" value="ECO:0007669"/>
    <property type="project" value="UniProtKB-SubCell"/>
</dbReference>
<sequence>TSVRSSARAPSSDFTPTLQHFLMHSSVLSLYRRLLRATRPIPNPAARWETIQWYRSEMERERNERDLQKIRDLMAQGGRQIKILEGSVGLTDVDGVGLGKGKGLRGTR</sequence>
<dbReference type="InterPro" id="IPR045293">
    <property type="entry name" value="Complex1_LYR_LYRM2"/>
</dbReference>
<evidence type="ECO:0000256" key="3">
    <source>
        <dbReference type="ARBA" id="ARBA00022946"/>
    </source>
</evidence>
<comment type="function">
    <text evidence="6">Involved in efficient integration of the N-module into mitochondrial respiratory chain complex I.</text>
</comment>
<evidence type="ECO:0000256" key="5">
    <source>
        <dbReference type="ARBA" id="ARBA00026235"/>
    </source>
</evidence>
<evidence type="ECO:0000256" key="1">
    <source>
        <dbReference type="ARBA" id="ARBA00004173"/>
    </source>
</evidence>
<dbReference type="PANTHER" id="PTHR13675">
    <property type="entry name" value="LYR MOTIF-CONTAINING PROTEIN 2"/>
    <property type="match status" value="1"/>
</dbReference>
<dbReference type="PANTHER" id="PTHR13675:SF0">
    <property type="entry name" value="LYR MOTIF-CONTAINING PROTEIN 2"/>
    <property type="match status" value="1"/>
</dbReference>
<dbReference type="EMBL" id="KZ819330">
    <property type="protein sequence ID" value="PWN19784.1"/>
    <property type="molecule type" value="Genomic_DNA"/>
</dbReference>
<dbReference type="InterPro" id="IPR008011">
    <property type="entry name" value="Complex1_LYR_dom"/>
</dbReference>
<dbReference type="OrthoDB" id="74240at2759"/>
<proteinExistence type="inferred from homology"/>
<protein>
    <recommendedName>
        <fullName evidence="5">LYR motif-containing protein 2</fullName>
    </recommendedName>
</protein>
<evidence type="ECO:0000256" key="6">
    <source>
        <dbReference type="ARBA" id="ARBA00044735"/>
    </source>
</evidence>
<dbReference type="Pfam" id="PF05347">
    <property type="entry name" value="Complex1_LYR"/>
    <property type="match status" value="1"/>
</dbReference>
<evidence type="ECO:0000313" key="9">
    <source>
        <dbReference type="Proteomes" id="UP000245942"/>
    </source>
</evidence>
<comment type="subcellular location">
    <subcellularLocation>
        <location evidence="1">Mitochondrion</location>
    </subcellularLocation>
</comment>
<dbReference type="STRING" id="1684307.A0A316U4N8"/>
<keyword evidence="9" id="KW-1185">Reference proteome</keyword>
<dbReference type="CDD" id="cd20262">
    <property type="entry name" value="Complex1_LYR_LYRM2"/>
    <property type="match status" value="1"/>
</dbReference>
<name>A0A316U4N8_9BASI</name>
<dbReference type="Proteomes" id="UP000245942">
    <property type="component" value="Unassembled WGS sequence"/>
</dbReference>
<feature type="non-terminal residue" evidence="8">
    <location>
        <position position="108"/>
    </location>
</feature>
<dbReference type="GeneID" id="37011617"/>
<reference evidence="8 9" key="1">
    <citation type="journal article" date="2018" name="Mol. Biol. Evol.">
        <title>Broad Genomic Sampling Reveals a Smut Pathogenic Ancestry of the Fungal Clade Ustilaginomycotina.</title>
        <authorList>
            <person name="Kijpornyongpan T."/>
            <person name="Mondo S.J."/>
            <person name="Barry K."/>
            <person name="Sandor L."/>
            <person name="Lee J."/>
            <person name="Lipzen A."/>
            <person name="Pangilinan J."/>
            <person name="LaButti K."/>
            <person name="Hainaut M."/>
            <person name="Henrissat B."/>
            <person name="Grigoriev I.V."/>
            <person name="Spatafora J.W."/>
            <person name="Aime M.C."/>
        </authorList>
    </citation>
    <scope>NUCLEOTIDE SEQUENCE [LARGE SCALE GENOMIC DNA]</scope>
    <source>
        <strain evidence="8 9">MCA 4718</strain>
    </source>
</reference>
<evidence type="ECO:0000256" key="2">
    <source>
        <dbReference type="ARBA" id="ARBA00009508"/>
    </source>
</evidence>
<comment type="similarity">
    <text evidence="2">Belongs to the complex I LYR family.</text>
</comment>
<dbReference type="AlphaFoldDB" id="A0A316U4N8"/>
<accession>A0A316U4N8</accession>